<keyword evidence="1" id="KW-1133">Transmembrane helix</keyword>
<evidence type="ECO:0000313" key="2">
    <source>
        <dbReference type="EMBL" id="KAL5103141.1"/>
    </source>
</evidence>
<gene>
    <name evidence="2" type="ORF">TcWFU_002298</name>
</gene>
<protein>
    <submittedName>
        <fullName evidence="2">Uncharacterized protein</fullName>
    </submittedName>
</protein>
<feature type="transmembrane region" description="Helical" evidence="1">
    <location>
        <begin position="20"/>
        <end position="42"/>
    </location>
</feature>
<proteinExistence type="predicted"/>
<name>A0ABR4Q0G3_9CEST</name>
<keyword evidence="3" id="KW-1185">Reference proteome</keyword>
<accession>A0ABR4Q0G3</accession>
<evidence type="ECO:0000256" key="1">
    <source>
        <dbReference type="SAM" id="Phobius"/>
    </source>
</evidence>
<dbReference type="EMBL" id="JAKROA010000020">
    <property type="protein sequence ID" value="KAL5103141.1"/>
    <property type="molecule type" value="Genomic_DNA"/>
</dbReference>
<dbReference type="Proteomes" id="UP001651158">
    <property type="component" value="Unassembled WGS sequence"/>
</dbReference>
<organism evidence="2 3">
    <name type="scientific">Taenia crassiceps</name>
    <dbReference type="NCBI Taxonomy" id="6207"/>
    <lineage>
        <taxon>Eukaryota</taxon>
        <taxon>Metazoa</taxon>
        <taxon>Spiralia</taxon>
        <taxon>Lophotrochozoa</taxon>
        <taxon>Platyhelminthes</taxon>
        <taxon>Cestoda</taxon>
        <taxon>Eucestoda</taxon>
        <taxon>Cyclophyllidea</taxon>
        <taxon>Taeniidae</taxon>
        <taxon>Taenia</taxon>
    </lineage>
</organism>
<keyword evidence="1" id="KW-0812">Transmembrane</keyword>
<sequence length="102" mass="11143">MVRGSMPRLDPTKASERDSACELVYVWVQLGAAGWVVAWLIYLPQAGLTGGITSRPYYPPILDMWAAGPDRSPPPFLKRLAHGPTNELRRGLQSALVLGAKN</sequence>
<comment type="caution">
    <text evidence="2">The sequence shown here is derived from an EMBL/GenBank/DDBJ whole genome shotgun (WGS) entry which is preliminary data.</text>
</comment>
<reference evidence="2 3" key="1">
    <citation type="journal article" date="2022" name="Front. Cell. Infect. Microbiol.">
        <title>The Genomes of Two Strains of Taenia crassiceps the Animal Model for the Study of Human Cysticercosis.</title>
        <authorList>
            <person name="Bobes R.J."/>
            <person name="Estrada K."/>
            <person name="Rios-Valencia D.G."/>
            <person name="Calderon-Gallegos A."/>
            <person name="de la Torre P."/>
            <person name="Carrero J.C."/>
            <person name="Sanchez-Flores A."/>
            <person name="Laclette J.P."/>
        </authorList>
    </citation>
    <scope>NUCLEOTIDE SEQUENCE [LARGE SCALE GENOMIC DNA]</scope>
    <source>
        <strain evidence="2">WFUcys</strain>
    </source>
</reference>
<evidence type="ECO:0000313" key="3">
    <source>
        <dbReference type="Proteomes" id="UP001651158"/>
    </source>
</evidence>
<keyword evidence="1" id="KW-0472">Membrane</keyword>